<dbReference type="CDD" id="cd19544">
    <property type="entry name" value="E-C_NRPS"/>
    <property type="match status" value="1"/>
</dbReference>
<protein>
    <submittedName>
        <fullName evidence="6">Amino acid adenylation domain-containing protein</fullName>
    </submittedName>
</protein>
<comment type="caution">
    <text evidence="6">The sequence shown here is derived from an EMBL/GenBank/DDBJ whole genome shotgun (WGS) entry which is preliminary data.</text>
</comment>
<sequence length="1778" mass="189464">MNKLQLSELKQMVLLNQLKQQKTAQQASPAHAPIPAAGRERPLPLSLAQQRLWFLAQLDPASSAAYHLPAALRLSGALDLPALRATLDRLVARHESLRTTFVQHDGAPVQAIAAADQGCALRLHDLRALPGHEQQAAVARIGVDEAAQPFDLAAGPLVRGRLLQLADGEHVLLLTQHHIISDGWSIGVMVREVSALYAAFSQGLPDPLPALAIQYADYAVWQRQWLSGAALQGQTDWWRNHLDGAPALLTLPTDRPRPALQNHAGGCLALTIPAPLAAGLRALAARHGATLFMTLLAGWAALLSRLSGQDDVVVGTPVANRQRRELEQLIGFFVNTLALRVRLDNNPSVADLLAAVKADLLAAYEHQDLPFEQVVEALKPPRSRGHSPLFQVMLALNNTAGAKLALPGLELAPLETPQLSAQFDLVLNLSDHGDGHAIAGGLNYASALFERASVERLAGYWLTLLAAMVADDSQRVAALPLLDPQQRRQLLAGFNDTALAHRPERLLHQLFEDQAAARPDAVALVCGAERLSYAELNRRANQLAHRLLAMGVRPDQRVAICLERGIAMVVAVLGVLKAGAAYVPLDPAYPPERLAYMLDDSAPTAVLSVAAHRARLPAGAPLLMLSDEHAAADGAASNPDPQALGLRPRHAAYVIYTSGSTGRPKGATIEHAGLSNLLHWYVDEYDFAADDRVLLVTSFSFDLTQKNIFAPLLCGASLHLADAGFDPRQLAAEIARQGITSLNLTPSAFYPIIAAAPPQALASLRRVFLGGEPISMAHIAPLARQYPQMTLVNSYGPTECTDVVAACRIDHARGEGVDWTPPIGRPIANTELYVLDAQRQPVPIGVTGELYIGGAGVGRGYLNRPELNAERFIADPFSGRPGARLYRTGDLVRWLPDGHLDYLGRNDFQVKIRGFRIELGEIEARLAACAGVREAVVVARQDSPGERRLVAYLLAERGAAASAALLEPAALRAALAPQLADYMLPAAYVVLEALPLTPNGKLDRNALPAPGQDAVATRPYQAPQGPAETALAAVWAELLGLEQVGRDDHFFELGGHSLMVITLIERLHRLGLSAEVGAVFEAPTLQAMAAGLTAGDAASRAAPAPPNLIGAGCTALRPELLPLVALTQDEIDLIVDSVPDGAANIQDIYPLAPLQEGILFHHLLGGEGDAYLIRSSFAFDGRQRLDAFLDALQRVIARHDILRSSVRWAGLSTPVQVVQRRAPLPVHTLTLEAGGDAVEQLHQHTDPRRLRLDLQRAPLIAASVAADPDSGAWLLTLLNHHLVSDHLTLELIVAEIQALLDGHGDQLPAPLPYRQFIAQARAVPAAAHEDYFRRRLADIDAPTAPFGLLDVQHDGGRTDQAALTLDPALARQVREGARRHGVTAAVLFHTAWAQVLARCCGRDDVVFGTVLSGRMQGADGAGQVLGMFINTLPLRVSLGARPVGQVVRDSYRDLGELLAHEQASLALAQRCSGVAAPQPLFTTLLNYRHNRPATAPGAVGLDGVRAIASEERTNYPVTLSVDDYGDGFGVTAQCAAGIDPQRMAGYLLTAVEALSAALAGDASQPAHALEVLPQAERHQLLSGFNAGGADYPRGQLLHGLFEAQAAARPDAIALVCEGHSLSYGQLNRRANQLAHHLLARGVRPGERVAVCLERGLELVAALLAILKAGAAYVPVDPAYPAERIAHMLADSAPAAVLTQLSLLDTLPAGAAALAIDDAAEAAAIAARADANPDPAALGLHAGHLAYIIYTSGSTGLPKGVMVEHANVTRLLAATDHWF</sequence>
<accession>A0AA41HE05</accession>
<dbReference type="InterPro" id="IPR000873">
    <property type="entry name" value="AMP-dep_synth/lig_dom"/>
</dbReference>
<dbReference type="GO" id="GO:0005737">
    <property type="term" value="C:cytoplasm"/>
    <property type="evidence" value="ECO:0007669"/>
    <property type="project" value="TreeGrafter"/>
</dbReference>
<dbReference type="InterPro" id="IPR006162">
    <property type="entry name" value="Ppantetheine_attach_site"/>
</dbReference>
<dbReference type="InterPro" id="IPR001242">
    <property type="entry name" value="Condensation_dom"/>
</dbReference>
<dbReference type="Pfam" id="PF00550">
    <property type="entry name" value="PP-binding"/>
    <property type="match status" value="1"/>
</dbReference>
<keyword evidence="4" id="KW-0597">Phosphoprotein</keyword>
<dbReference type="InterPro" id="IPR025110">
    <property type="entry name" value="AMP-bd_C"/>
</dbReference>
<comment type="cofactor">
    <cofactor evidence="1">
        <name>pantetheine 4'-phosphate</name>
        <dbReference type="ChEBI" id="CHEBI:47942"/>
    </cofactor>
</comment>
<dbReference type="Pfam" id="PF00501">
    <property type="entry name" value="AMP-binding"/>
    <property type="match status" value="2"/>
</dbReference>
<dbReference type="GO" id="GO:0043041">
    <property type="term" value="P:amino acid activation for nonribosomal peptide biosynthetic process"/>
    <property type="evidence" value="ECO:0007669"/>
    <property type="project" value="TreeGrafter"/>
</dbReference>
<dbReference type="FunFam" id="3.40.50.12780:FF:000012">
    <property type="entry name" value="Non-ribosomal peptide synthetase"/>
    <property type="match status" value="1"/>
</dbReference>
<dbReference type="InterPro" id="IPR009081">
    <property type="entry name" value="PP-bd_ACP"/>
</dbReference>
<dbReference type="InterPro" id="IPR020845">
    <property type="entry name" value="AMP-binding_CS"/>
</dbReference>
<dbReference type="Proteomes" id="UP001155901">
    <property type="component" value="Unassembled WGS sequence"/>
</dbReference>
<dbReference type="GO" id="GO:0003824">
    <property type="term" value="F:catalytic activity"/>
    <property type="evidence" value="ECO:0007669"/>
    <property type="project" value="InterPro"/>
</dbReference>
<reference evidence="6" key="1">
    <citation type="submission" date="2021-07" db="EMBL/GenBank/DDBJ databases">
        <title>Characterization of violacein-producing bacteria and related species.</title>
        <authorList>
            <person name="Wilson H.S."/>
            <person name="De Leon M.E."/>
        </authorList>
    </citation>
    <scope>NUCLEOTIDE SEQUENCE</scope>
    <source>
        <strain evidence="6">HSC-15S17</strain>
    </source>
</reference>
<evidence type="ECO:0000256" key="3">
    <source>
        <dbReference type="ARBA" id="ARBA00022450"/>
    </source>
</evidence>
<dbReference type="PANTHER" id="PTHR45527">
    <property type="entry name" value="NONRIBOSOMAL PEPTIDE SYNTHETASE"/>
    <property type="match status" value="1"/>
</dbReference>
<evidence type="ECO:0000259" key="5">
    <source>
        <dbReference type="PROSITE" id="PS50075"/>
    </source>
</evidence>
<dbReference type="InterPro" id="IPR010071">
    <property type="entry name" value="AA_adenyl_dom"/>
</dbReference>
<proteinExistence type="inferred from homology"/>
<evidence type="ECO:0000313" key="6">
    <source>
        <dbReference type="EMBL" id="MBV6325680.1"/>
    </source>
</evidence>
<dbReference type="PROSITE" id="PS00455">
    <property type="entry name" value="AMP_BINDING"/>
    <property type="match status" value="2"/>
</dbReference>
<gene>
    <name evidence="6" type="ORF">KVP70_32715</name>
</gene>
<evidence type="ECO:0000256" key="1">
    <source>
        <dbReference type="ARBA" id="ARBA00001957"/>
    </source>
</evidence>
<evidence type="ECO:0000313" key="7">
    <source>
        <dbReference type="Proteomes" id="UP001155901"/>
    </source>
</evidence>
<dbReference type="FunFam" id="2.30.38.10:FF:000001">
    <property type="entry name" value="Non-ribosomal peptide synthetase PvdI"/>
    <property type="match status" value="1"/>
</dbReference>
<dbReference type="FunFam" id="3.30.559.10:FF:000012">
    <property type="entry name" value="Non-ribosomal peptide synthetase"/>
    <property type="match status" value="1"/>
</dbReference>
<dbReference type="CDD" id="cd19531">
    <property type="entry name" value="LCL_NRPS-like"/>
    <property type="match status" value="1"/>
</dbReference>
<dbReference type="SMART" id="SM00823">
    <property type="entry name" value="PKS_PP"/>
    <property type="match status" value="1"/>
</dbReference>
<organism evidence="6 7">
    <name type="scientific">Duganella violaceipulchra</name>
    <dbReference type="NCBI Taxonomy" id="2849652"/>
    <lineage>
        <taxon>Bacteria</taxon>
        <taxon>Pseudomonadati</taxon>
        <taxon>Pseudomonadota</taxon>
        <taxon>Betaproteobacteria</taxon>
        <taxon>Burkholderiales</taxon>
        <taxon>Oxalobacteraceae</taxon>
        <taxon>Telluria group</taxon>
        <taxon>Duganella</taxon>
    </lineage>
</organism>
<comment type="similarity">
    <text evidence="2">Belongs to the ATP-dependent AMP-binding enzyme family.</text>
</comment>
<dbReference type="FunFam" id="3.30.300.30:FF:000010">
    <property type="entry name" value="Enterobactin synthetase component F"/>
    <property type="match status" value="1"/>
</dbReference>
<dbReference type="PROSITE" id="PS00012">
    <property type="entry name" value="PHOSPHOPANTETHEINE"/>
    <property type="match status" value="1"/>
</dbReference>
<dbReference type="EMBL" id="JAHTGR010000048">
    <property type="protein sequence ID" value="MBV6325680.1"/>
    <property type="molecule type" value="Genomic_DNA"/>
</dbReference>
<dbReference type="RefSeq" id="WP_217946605.1">
    <property type="nucleotide sequence ID" value="NZ_JAHTGR010000048.1"/>
</dbReference>
<dbReference type="Pfam" id="PF00668">
    <property type="entry name" value="Condensation"/>
    <property type="match status" value="2"/>
</dbReference>
<dbReference type="Pfam" id="PF13193">
    <property type="entry name" value="AMP-binding_C"/>
    <property type="match status" value="1"/>
</dbReference>
<dbReference type="NCBIfam" id="TIGR01733">
    <property type="entry name" value="AA-adenyl-dom"/>
    <property type="match status" value="1"/>
</dbReference>
<evidence type="ECO:0000256" key="2">
    <source>
        <dbReference type="ARBA" id="ARBA00006432"/>
    </source>
</evidence>
<dbReference type="PROSITE" id="PS50075">
    <property type="entry name" value="CARRIER"/>
    <property type="match status" value="1"/>
</dbReference>
<dbReference type="GO" id="GO:0044550">
    <property type="term" value="P:secondary metabolite biosynthetic process"/>
    <property type="evidence" value="ECO:0007669"/>
    <property type="project" value="UniProtKB-ARBA"/>
</dbReference>
<dbReference type="InterPro" id="IPR020806">
    <property type="entry name" value="PKS_PP-bd"/>
</dbReference>
<dbReference type="PANTHER" id="PTHR45527:SF1">
    <property type="entry name" value="FATTY ACID SYNTHASE"/>
    <property type="match status" value="1"/>
</dbReference>
<keyword evidence="3" id="KW-0596">Phosphopantetheine</keyword>
<dbReference type="CDD" id="cd05930">
    <property type="entry name" value="A_NRPS"/>
    <property type="match status" value="1"/>
</dbReference>
<feature type="domain" description="Carrier" evidence="5">
    <location>
        <begin position="1022"/>
        <end position="1096"/>
    </location>
</feature>
<dbReference type="FunFam" id="3.40.50.980:FF:000001">
    <property type="entry name" value="Non-ribosomal peptide synthetase"/>
    <property type="match status" value="2"/>
</dbReference>
<evidence type="ECO:0000256" key="4">
    <source>
        <dbReference type="ARBA" id="ARBA00022553"/>
    </source>
</evidence>
<dbReference type="GO" id="GO:0031177">
    <property type="term" value="F:phosphopantetheine binding"/>
    <property type="evidence" value="ECO:0007669"/>
    <property type="project" value="InterPro"/>
</dbReference>
<dbReference type="FunFam" id="1.10.1200.10:FF:000005">
    <property type="entry name" value="Nonribosomal peptide synthetase 1"/>
    <property type="match status" value="1"/>
</dbReference>
<feature type="non-terminal residue" evidence="6">
    <location>
        <position position="1778"/>
    </location>
</feature>
<name>A0AA41HE05_9BURK</name>